<dbReference type="CDD" id="cd03469">
    <property type="entry name" value="Rieske_RO_Alpha_N"/>
    <property type="match status" value="1"/>
</dbReference>
<evidence type="ECO:0000256" key="1">
    <source>
        <dbReference type="ARBA" id="ARBA00001962"/>
    </source>
</evidence>
<evidence type="ECO:0000256" key="2">
    <source>
        <dbReference type="ARBA" id="ARBA00022714"/>
    </source>
</evidence>
<keyword evidence="4" id="KW-0560">Oxidoreductase</keyword>
<dbReference type="PANTHER" id="PTHR43756">
    <property type="entry name" value="CHOLINE MONOOXYGENASE, CHLOROPLASTIC"/>
    <property type="match status" value="1"/>
</dbReference>
<dbReference type="Pfam" id="PF00848">
    <property type="entry name" value="Ring_hydroxyl_A"/>
    <property type="match status" value="1"/>
</dbReference>
<feature type="domain" description="Rieske" evidence="7">
    <location>
        <begin position="65"/>
        <end position="181"/>
    </location>
</feature>
<dbReference type="SUPFAM" id="SSF50022">
    <property type="entry name" value="ISP domain"/>
    <property type="match status" value="1"/>
</dbReference>
<reference evidence="8 9" key="1">
    <citation type="submission" date="2013-07" db="EMBL/GenBank/DDBJ databases">
        <title>Draft genome sequence of Pseudoalteromonas luteoviolacea 2ta16.</title>
        <authorList>
            <person name="Allen E.E."/>
            <person name="Azam F."/>
            <person name="Podell S."/>
        </authorList>
    </citation>
    <scope>NUCLEOTIDE SEQUENCE [LARGE SCALE GENOMIC DNA]</scope>
    <source>
        <strain evidence="8 9">2ta16</strain>
    </source>
</reference>
<evidence type="ECO:0000256" key="6">
    <source>
        <dbReference type="ARBA" id="ARBA00023014"/>
    </source>
</evidence>
<sequence length="470" mass="54244">MNKLAPKNGKYTSYQDVIATDKIAPPEDMHTHSSAQYDFHSISKARYTEAEYHDLEMKKVWSRVWQMACRVEDIPEEGDTFVYEIGHLSLIVVRVSDDEPQSLSETKVIKAYYNSCRHRGRKLVEHNTSVQCIRCPYHGFTWSLEGELTEIPYEWDFSKIEKKSMPLLEVRVDVWDGFVFINMDPDAESLKSYLEILPEQLANNFYGEQVVVKHSQQVLPANWKTVMESFMEGLHAHETHGHTWAHLSDILQYDTFPGVRHISRSFHAVGLQVSEGREKLTEQEIMDHFHYNVHLGNPDTPSPQLGQGVTARQYMADIMRAQHTLKTGKDHMHLSDAEALDVLQYTLFPNIILFRGITLPIILRFRPNKNDHSQCIFDIFFLEDKPKSQVESPAVETVHMASGDTYEEAGVLEDWLGHVYDQDMVNIENMHGGLLSGPDQEVYLSDYHESRIKHFHHALNLYMNKKLGGE</sequence>
<keyword evidence="3" id="KW-0479">Metal-binding</keyword>
<dbReference type="InterPro" id="IPR001663">
    <property type="entry name" value="Rng_hydr_dOase-A"/>
</dbReference>
<dbReference type="Gene3D" id="2.102.10.10">
    <property type="entry name" value="Rieske [2Fe-2S] iron-sulphur domain"/>
    <property type="match status" value="1"/>
</dbReference>
<protein>
    <submittedName>
        <fullName evidence="8">Rieske [2Fe-2S] domain protein</fullName>
    </submittedName>
</protein>
<keyword evidence="5" id="KW-0408">Iron</keyword>
<dbReference type="InterPro" id="IPR015879">
    <property type="entry name" value="Ring_hydroxy_dOase_asu_C_dom"/>
</dbReference>
<dbReference type="PANTHER" id="PTHR43756:SF5">
    <property type="entry name" value="CHOLINE MONOOXYGENASE, CHLOROPLASTIC"/>
    <property type="match status" value="1"/>
</dbReference>
<dbReference type="AlphaFoldDB" id="V4HQP3"/>
<dbReference type="EMBL" id="AUSV01000137">
    <property type="protein sequence ID" value="ESP90244.1"/>
    <property type="molecule type" value="Genomic_DNA"/>
</dbReference>
<accession>V4HQP3</accession>
<evidence type="ECO:0000256" key="5">
    <source>
        <dbReference type="ARBA" id="ARBA00023004"/>
    </source>
</evidence>
<dbReference type="SUPFAM" id="SSF55961">
    <property type="entry name" value="Bet v1-like"/>
    <property type="match status" value="1"/>
</dbReference>
<dbReference type="RefSeq" id="WP_023402294.1">
    <property type="nucleotide sequence ID" value="NZ_AUSV01000137.1"/>
</dbReference>
<comment type="cofactor">
    <cofactor evidence="1">
        <name>Fe cation</name>
        <dbReference type="ChEBI" id="CHEBI:24875"/>
    </cofactor>
</comment>
<dbReference type="InterPro" id="IPR017941">
    <property type="entry name" value="Rieske_2Fe-2S"/>
</dbReference>
<dbReference type="PROSITE" id="PS51296">
    <property type="entry name" value="RIESKE"/>
    <property type="match status" value="1"/>
</dbReference>
<dbReference type="Gene3D" id="3.90.380.10">
    <property type="entry name" value="Naphthalene 1,2-dioxygenase Alpha Subunit, Chain A, domain 1"/>
    <property type="match status" value="1"/>
</dbReference>
<proteinExistence type="predicted"/>
<comment type="caution">
    <text evidence="8">The sequence shown here is derived from an EMBL/GenBank/DDBJ whole genome shotgun (WGS) entry which is preliminary data.</text>
</comment>
<dbReference type="GO" id="GO:0016491">
    <property type="term" value="F:oxidoreductase activity"/>
    <property type="evidence" value="ECO:0007669"/>
    <property type="project" value="UniProtKB-KW"/>
</dbReference>
<dbReference type="GO" id="GO:0005506">
    <property type="term" value="F:iron ion binding"/>
    <property type="evidence" value="ECO:0007669"/>
    <property type="project" value="InterPro"/>
</dbReference>
<dbReference type="InterPro" id="IPR036922">
    <property type="entry name" value="Rieske_2Fe-2S_sf"/>
</dbReference>
<organism evidence="8 9">
    <name type="scientific">Pseudoalteromonas luteoviolacea (strain 2ta16)</name>
    <dbReference type="NCBI Taxonomy" id="1353533"/>
    <lineage>
        <taxon>Bacteria</taxon>
        <taxon>Pseudomonadati</taxon>
        <taxon>Pseudomonadota</taxon>
        <taxon>Gammaproteobacteria</taxon>
        <taxon>Alteromonadales</taxon>
        <taxon>Pseudoalteromonadaceae</taxon>
        <taxon>Pseudoalteromonas</taxon>
    </lineage>
</organism>
<name>V4HQP3_PSEL2</name>
<evidence type="ECO:0000259" key="7">
    <source>
        <dbReference type="PROSITE" id="PS51296"/>
    </source>
</evidence>
<dbReference type="Pfam" id="PF00355">
    <property type="entry name" value="Rieske"/>
    <property type="match status" value="1"/>
</dbReference>
<dbReference type="Proteomes" id="UP000017820">
    <property type="component" value="Unassembled WGS sequence"/>
</dbReference>
<evidence type="ECO:0000256" key="3">
    <source>
        <dbReference type="ARBA" id="ARBA00022723"/>
    </source>
</evidence>
<evidence type="ECO:0000313" key="9">
    <source>
        <dbReference type="Proteomes" id="UP000017820"/>
    </source>
</evidence>
<keyword evidence="2" id="KW-0001">2Fe-2S</keyword>
<evidence type="ECO:0000256" key="4">
    <source>
        <dbReference type="ARBA" id="ARBA00023002"/>
    </source>
</evidence>
<keyword evidence="6" id="KW-0411">Iron-sulfur</keyword>
<dbReference type="PRINTS" id="PR00090">
    <property type="entry name" value="RNGDIOXGNASE"/>
</dbReference>
<gene>
    <name evidence="8" type="ORF">PL2TA16_02059</name>
</gene>
<dbReference type="GO" id="GO:0051537">
    <property type="term" value="F:2 iron, 2 sulfur cluster binding"/>
    <property type="evidence" value="ECO:0007669"/>
    <property type="project" value="UniProtKB-KW"/>
</dbReference>
<evidence type="ECO:0000313" key="8">
    <source>
        <dbReference type="EMBL" id="ESP90244.1"/>
    </source>
</evidence>
<dbReference type="PATRIC" id="fig|1353533.3.peg.5481"/>